<reference evidence="3" key="2">
    <citation type="submission" date="2024-06" db="UniProtKB">
        <authorList>
            <consortium name="EnsemblMetazoa"/>
        </authorList>
    </citation>
    <scope>IDENTIFICATION</scope>
</reference>
<evidence type="ECO:0000256" key="2">
    <source>
        <dbReference type="SAM" id="MobiDB-lite"/>
    </source>
</evidence>
<organism evidence="3 4">
    <name type="scientific">Amphimedon queenslandica</name>
    <name type="common">Sponge</name>
    <dbReference type="NCBI Taxonomy" id="400682"/>
    <lineage>
        <taxon>Eukaryota</taxon>
        <taxon>Metazoa</taxon>
        <taxon>Porifera</taxon>
        <taxon>Demospongiae</taxon>
        <taxon>Heteroscleromorpha</taxon>
        <taxon>Haplosclerida</taxon>
        <taxon>Niphatidae</taxon>
        <taxon>Amphimedon</taxon>
    </lineage>
</organism>
<dbReference type="InterPro" id="IPR002110">
    <property type="entry name" value="Ankyrin_rpt"/>
</dbReference>
<dbReference type="Gene3D" id="3.40.50.300">
    <property type="entry name" value="P-loop containing nucleotide triphosphate hydrolases"/>
    <property type="match status" value="1"/>
</dbReference>
<proteinExistence type="predicted"/>
<dbReference type="SUPFAM" id="SSF48403">
    <property type="entry name" value="Ankyrin repeat"/>
    <property type="match status" value="4"/>
</dbReference>
<dbReference type="RefSeq" id="XP_019858364.1">
    <property type="nucleotide sequence ID" value="XM_020002805.1"/>
</dbReference>
<dbReference type="Gene3D" id="1.25.40.20">
    <property type="entry name" value="Ankyrin repeat-containing domain"/>
    <property type="match status" value="8"/>
</dbReference>
<dbReference type="Proteomes" id="UP000007879">
    <property type="component" value="Unassembled WGS sequence"/>
</dbReference>
<dbReference type="PANTHER" id="PTHR24121">
    <property type="entry name" value="NO MECHANORECEPTOR POTENTIAL C, ISOFORM D-RELATED"/>
    <property type="match status" value="1"/>
</dbReference>
<evidence type="ECO:0000313" key="4">
    <source>
        <dbReference type="Proteomes" id="UP000007879"/>
    </source>
</evidence>
<dbReference type="Pfam" id="PF12796">
    <property type="entry name" value="Ank_2"/>
    <property type="match status" value="1"/>
</dbReference>
<sequence length="1970" mass="223581">MLMEGIEENSSCFSLCVQACKDGSLEDLKDALSKCDNQKINPFKERSPRGSLFHIASMNRECPLEILEELITVFRKLSKKSSKKGSGLIAFLRDSLTPEEGYTALHCACKYNKLNYVYVFVKELRFYGIGHTAVSRHTPFEVCCQFKCQRVASFILQNCKGLYDDFSNGLVIAFGNGSVSHKEFIKEVCKVHKVTTQTLDSLCRKKLFNIVKFCIEEKLCKQEGKQLMQMAVSQGQTNLMKYHLHVDNYHEIYTVPDKSGNNLMHIACSEHQLDSIHCLIASGYAEMALAKNKNRETPFDIAVYKHFEDITLLFEKELKLTPLHLYCLRDPAISEDKEIIEVLKTIIASTVQDAYLNSALRYACQNAHLFIVNNLLLVFESEIDLSEPNSNGDTPVHLLVQQLCLISKKIKANEESNEALKKRSRKKRLQRQEEKIVFLLSVMMEHETFDPTILNAQNESAVFIFLTKLSYETFSYYDILRAFLKQAVTKYHKTNALSKDILNMVHHYCRYIYYVPKKGSGEYDINSGRFINFVQTLSSENNNFNPNEVDSEGNACLHYAACNLCIPLVEYFLTFSDLSINKVNYLNKSPLQSMQLSYKISKLVVFCKIYSLLMDKGASVDNIHLPIDTKEGNTLLHLACIAKSSFLLKSLTSRASIESMVNKQNKKGKAPIHLLCSNARKFVSVECFRILLNLPGIDVNLPNRSGNTPLSILTSHINSRRPIMYEGIKESILLLTEHSSFKPELYLTSDYLQIWCQVDKEDLFRQIFEIDKHRYLLNFVNYFSQNLLHIACLNFSSHVILFLTMCSNSSVLFLQKDYFENTPLASLCWRVFSPAKSFVSYQEDIVLQSLDFLIKHESITCIIDELEILLYCLHTLSSFSIKWLAEKMIVVLLNVVIVNDNGIRNCLASVPFDSLLAEFKYKETTEPVLKDILTIANCTPVQSLLSKSIYQRKGLLFFCLNGNSLLHLACKLLNKDAVSTLISESIVLPEEVNDDGQTCLHVMIEEQNISYSSTPSKCFFEIFDLLKSKNLFHVEDVNGNTCLHLACNNKALSTLIREIVYANPRLVTIKNNEGNTPLHIACNSGQLEAIDILLQQKHINLRSVNAKQQTVFHISICKKKIIDLLKTHLSYQDNILCMRDADNCTCLHLAYEIHSNVFLTSLVPPCTILDMSLIADIVNIKNSKGQTMLHICPELILNTKITKLDVAAVDNDGDTPLLNFMIMLCLANNSDSNFFFKESLLPDYDQCSPNCHSEMWEQVIKIPTFEMSINHKSNHQFTLLHLACTHFNEDLILKEKIINSILCFPNCKTNIVNKGHSTPFHILAKLNPRMFDKFCKNKTIDLNVVDTNGNTPLHVLRYSQYAAFLDLVNNDDNSSNSYGLANLFISNIAGNTALHTACMYNCAYYVHIFSKLMSNVNIQNKNGETPFHCLYKSSDDEATDKAALLFNKCWEILVNHVSFDPNIQDACGMTILHYECQKSKPDFVLVKRLLSLNATNTKLRNNQNQTCILVAEASSCKEKSYLLSLLKTHRSDNDFLAFSHLMSPYHGLYDFHKRCNCCLMLHAMSLNNEKCKDALYLACEAVCPESISKLLLRCRNKLICNYIKQQSGQTPLHSLALGLKKQADFIIQGYSDNLLKLRQKDLSFVRGKVNILSKHDWRILLQCGINKQDDLGNTALHYVCEAQNVTMLRVLTSDSSCRFDIRNNAEKLPITIAYESGNRSFYLRFLIKYFRSQGDEGFADYYKTVLKDGATISMTPVKCILTGPPGAGKTTLKQRLLGEKLASTISTGVSDSPQVIAVRNISHEQVSLPSSEMKWTPVDIRDQIEALLETVSLHAHNAIKETLGRPPVLPPSTRYGISKNAKSSKDTNYNDTGNSSKKFKSGFNEWHEKQGKGKPKKFKSIEKQLKELRILANSVPSKKSKSDQHKFTIRELEKNPFVRVIDTGGQPELHELLPAFVNGPAINLIVFDLR</sequence>
<dbReference type="KEGG" id="aqu:109586609"/>
<dbReference type="InterPro" id="IPR036770">
    <property type="entry name" value="Ankyrin_rpt-contain_sf"/>
</dbReference>
<dbReference type="PROSITE" id="PS50088">
    <property type="entry name" value="ANK_REPEAT"/>
    <property type="match status" value="1"/>
</dbReference>
<feature type="repeat" description="ANK" evidence="1">
    <location>
        <begin position="1073"/>
        <end position="1095"/>
    </location>
</feature>
<dbReference type="GeneID" id="109586609"/>
<dbReference type="PANTHER" id="PTHR24121:SF21">
    <property type="entry name" value="ANKYRIN REPEAT FAMILY PROTEIN"/>
    <property type="match status" value="1"/>
</dbReference>
<dbReference type="EnsemblMetazoa" id="XM_020002805.1">
    <property type="protein sequence ID" value="XP_019858364.1"/>
    <property type="gene ID" value="LOC109586609"/>
</dbReference>
<dbReference type="PROSITE" id="PS50297">
    <property type="entry name" value="ANK_REP_REGION"/>
    <property type="match status" value="1"/>
</dbReference>
<evidence type="ECO:0000256" key="1">
    <source>
        <dbReference type="PROSITE-ProRule" id="PRU00023"/>
    </source>
</evidence>
<feature type="region of interest" description="Disordered" evidence="2">
    <location>
        <begin position="1844"/>
        <end position="1881"/>
    </location>
</feature>
<feature type="compositionally biased region" description="Polar residues" evidence="2">
    <location>
        <begin position="1866"/>
        <end position="1876"/>
    </location>
</feature>
<dbReference type="SUPFAM" id="SSF52540">
    <property type="entry name" value="P-loop containing nucleoside triphosphate hydrolases"/>
    <property type="match status" value="1"/>
</dbReference>
<name>A0AAN0JMY6_AMPQE</name>
<keyword evidence="1" id="KW-0040">ANK repeat</keyword>
<evidence type="ECO:0000313" key="3">
    <source>
        <dbReference type="EnsemblMetazoa" id="XP_019858364.1"/>
    </source>
</evidence>
<reference evidence="4" key="1">
    <citation type="journal article" date="2010" name="Nature">
        <title>The Amphimedon queenslandica genome and the evolution of animal complexity.</title>
        <authorList>
            <person name="Srivastava M."/>
            <person name="Simakov O."/>
            <person name="Chapman J."/>
            <person name="Fahey B."/>
            <person name="Gauthier M.E."/>
            <person name="Mitros T."/>
            <person name="Richards G.S."/>
            <person name="Conaco C."/>
            <person name="Dacre M."/>
            <person name="Hellsten U."/>
            <person name="Larroux C."/>
            <person name="Putnam N.H."/>
            <person name="Stanke M."/>
            <person name="Adamska M."/>
            <person name="Darling A."/>
            <person name="Degnan S.M."/>
            <person name="Oakley T.H."/>
            <person name="Plachetzki D.C."/>
            <person name="Zhai Y."/>
            <person name="Adamski M."/>
            <person name="Calcino A."/>
            <person name="Cummins S.F."/>
            <person name="Goodstein D.M."/>
            <person name="Harris C."/>
            <person name="Jackson D.J."/>
            <person name="Leys S.P."/>
            <person name="Shu S."/>
            <person name="Woodcroft B.J."/>
            <person name="Vervoort M."/>
            <person name="Kosik K.S."/>
            <person name="Manning G."/>
            <person name="Degnan B.M."/>
            <person name="Rokhsar D.S."/>
        </authorList>
    </citation>
    <scope>NUCLEOTIDE SEQUENCE [LARGE SCALE GENOMIC DNA]</scope>
</reference>
<keyword evidence="4" id="KW-1185">Reference proteome</keyword>
<protein>
    <submittedName>
        <fullName evidence="3">Uncharacterized protein</fullName>
    </submittedName>
</protein>
<dbReference type="InterPro" id="IPR027417">
    <property type="entry name" value="P-loop_NTPase"/>
</dbReference>
<accession>A0AAN0JMY6</accession>
<dbReference type="SMART" id="SM00248">
    <property type="entry name" value="ANK"/>
    <property type="match status" value="21"/>
</dbReference>